<dbReference type="EMBL" id="OX465084">
    <property type="protein sequence ID" value="CAI9297109.1"/>
    <property type="molecule type" value="Genomic_DNA"/>
</dbReference>
<name>A0AA35ZRS1_LACSI</name>
<reference evidence="2" key="1">
    <citation type="submission" date="2023-04" db="EMBL/GenBank/DDBJ databases">
        <authorList>
            <person name="Vijverberg K."/>
            <person name="Xiong W."/>
            <person name="Schranz E."/>
        </authorList>
    </citation>
    <scope>NUCLEOTIDE SEQUENCE</scope>
</reference>
<dbReference type="AlphaFoldDB" id="A0AA35ZRS1"/>
<keyword evidence="1" id="KW-0677">Repeat</keyword>
<sequence length="172" mass="19085">MFRDRLMKLFFSEGDEGKPMLEEASTLGHLDATFVVRMMMMAEGQIEEAGSFIHVERCLPHNKMYMESYNVGSVIKNPRISSHVPTLLLGLTDPNIRTKYSPNILLQVLVDPIPEVRSVATRAVGSLIRGTGKENFPDLIPWFLDTLKYDGSNVERSGATQGLSKVVASLGT</sequence>
<dbReference type="PANTHER" id="PTHR23346">
    <property type="entry name" value="TRANSLATIONAL ACTIVATOR GCN1-RELATED"/>
    <property type="match status" value="1"/>
</dbReference>
<organism evidence="2 3">
    <name type="scientific">Lactuca saligna</name>
    <name type="common">Willowleaf lettuce</name>
    <dbReference type="NCBI Taxonomy" id="75948"/>
    <lineage>
        <taxon>Eukaryota</taxon>
        <taxon>Viridiplantae</taxon>
        <taxon>Streptophyta</taxon>
        <taxon>Embryophyta</taxon>
        <taxon>Tracheophyta</taxon>
        <taxon>Spermatophyta</taxon>
        <taxon>Magnoliopsida</taxon>
        <taxon>eudicotyledons</taxon>
        <taxon>Gunneridae</taxon>
        <taxon>Pentapetalae</taxon>
        <taxon>asterids</taxon>
        <taxon>campanulids</taxon>
        <taxon>Asterales</taxon>
        <taxon>Asteraceae</taxon>
        <taxon>Cichorioideae</taxon>
        <taxon>Cichorieae</taxon>
        <taxon>Lactucinae</taxon>
        <taxon>Lactuca</taxon>
    </lineage>
</organism>
<evidence type="ECO:0000256" key="1">
    <source>
        <dbReference type="ARBA" id="ARBA00022737"/>
    </source>
</evidence>
<protein>
    <recommendedName>
        <fullName evidence="4">Serine/threonine-protein kinase TOR</fullName>
    </recommendedName>
</protein>
<accession>A0AA35ZRS1</accession>
<dbReference type="PANTHER" id="PTHR23346:SF7">
    <property type="entry name" value="STALLED RIBOSOME SENSOR GCN1"/>
    <property type="match status" value="1"/>
</dbReference>
<dbReference type="GO" id="GO:0006417">
    <property type="term" value="P:regulation of translation"/>
    <property type="evidence" value="ECO:0007669"/>
    <property type="project" value="TreeGrafter"/>
</dbReference>
<dbReference type="GO" id="GO:0005829">
    <property type="term" value="C:cytosol"/>
    <property type="evidence" value="ECO:0007669"/>
    <property type="project" value="TreeGrafter"/>
</dbReference>
<evidence type="ECO:0008006" key="4">
    <source>
        <dbReference type="Google" id="ProtNLM"/>
    </source>
</evidence>
<gene>
    <name evidence="2" type="ORF">LSALG_LOCUS35944</name>
</gene>
<dbReference type="Gene3D" id="1.25.10.10">
    <property type="entry name" value="Leucine-rich Repeat Variant"/>
    <property type="match status" value="1"/>
</dbReference>
<dbReference type="InterPro" id="IPR016024">
    <property type="entry name" value="ARM-type_fold"/>
</dbReference>
<keyword evidence="3" id="KW-1185">Reference proteome</keyword>
<dbReference type="GO" id="GO:0034198">
    <property type="term" value="P:cellular response to amino acid starvation"/>
    <property type="evidence" value="ECO:0007669"/>
    <property type="project" value="TreeGrafter"/>
</dbReference>
<dbReference type="GO" id="GO:0019887">
    <property type="term" value="F:protein kinase regulator activity"/>
    <property type="evidence" value="ECO:0007669"/>
    <property type="project" value="TreeGrafter"/>
</dbReference>
<dbReference type="SUPFAM" id="SSF48371">
    <property type="entry name" value="ARM repeat"/>
    <property type="match status" value="1"/>
</dbReference>
<proteinExistence type="predicted"/>
<evidence type="ECO:0000313" key="3">
    <source>
        <dbReference type="Proteomes" id="UP001177003"/>
    </source>
</evidence>
<evidence type="ECO:0000313" key="2">
    <source>
        <dbReference type="EMBL" id="CAI9297109.1"/>
    </source>
</evidence>
<dbReference type="InterPro" id="IPR011989">
    <property type="entry name" value="ARM-like"/>
</dbReference>
<dbReference type="Proteomes" id="UP001177003">
    <property type="component" value="Chromosome 8"/>
</dbReference>